<feature type="domain" description="HTH hxlR-type" evidence="4">
    <location>
        <begin position="22"/>
        <end position="120"/>
    </location>
</feature>
<keyword evidence="1" id="KW-0805">Transcription regulation</keyword>
<dbReference type="PROSITE" id="PS51118">
    <property type="entry name" value="HTH_HXLR"/>
    <property type="match status" value="1"/>
</dbReference>
<dbReference type="Gene3D" id="1.10.10.10">
    <property type="entry name" value="Winged helix-like DNA-binding domain superfamily/Winged helix DNA-binding domain"/>
    <property type="match status" value="1"/>
</dbReference>
<proteinExistence type="predicted"/>
<keyword evidence="3" id="KW-0804">Transcription</keyword>
<dbReference type="Gene3D" id="3.30.1050.10">
    <property type="entry name" value="SCP2 sterol-binding domain"/>
    <property type="match status" value="1"/>
</dbReference>
<comment type="caution">
    <text evidence="5">The sequence shown here is derived from an EMBL/GenBank/DDBJ whole genome shotgun (WGS) entry which is preliminary data.</text>
</comment>
<evidence type="ECO:0000313" key="6">
    <source>
        <dbReference type="Proteomes" id="UP001162880"/>
    </source>
</evidence>
<dbReference type="InterPro" id="IPR002577">
    <property type="entry name" value="HTH_HxlR"/>
</dbReference>
<dbReference type="InterPro" id="IPR036390">
    <property type="entry name" value="WH_DNA-bd_sf"/>
</dbReference>
<protein>
    <submittedName>
        <fullName evidence="5">Winged helix-turn-helix transcriptional regulator</fullName>
    </submittedName>
</protein>
<dbReference type="InterPro" id="IPR036527">
    <property type="entry name" value="SCP2_sterol-bd_dom_sf"/>
</dbReference>
<accession>A0ABT0B3W3</accession>
<dbReference type="PANTHER" id="PTHR33204">
    <property type="entry name" value="TRANSCRIPTIONAL REGULATOR, MARR FAMILY"/>
    <property type="match status" value="1"/>
</dbReference>
<dbReference type="SUPFAM" id="SSF46785">
    <property type="entry name" value="Winged helix' DNA-binding domain"/>
    <property type="match status" value="1"/>
</dbReference>
<dbReference type="InterPro" id="IPR036388">
    <property type="entry name" value="WH-like_DNA-bd_sf"/>
</dbReference>
<dbReference type="PANTHER" id="PTHR33204:SF18">
    <property type="entry name" value="TRANSCRIPTIONAL REGULATORY PROTEIN"/>
    <property type="match status" value="1"/>
</dbReference>
<sequence>MKLQKETDTGRAVHGKWYGDACAAAFGMELIGERWTLLVIRELMLGGRRFSDIRASLPVLSAKTLTERLETLRGLGIVEKAQLPPPSSAQVYQLTEWGRGLEKVLQELGRWALRSPQHNPALPLTPVSLMLSMRTLLDPKKIGDLEAWVAFDVGGDHFAGRVRHDGLSIHPAGDGMMSPDIRFSAESPSDFLPVFYGKKTPGEAGNKLKVSGDPDTVQRFLDLFAMPEKVGG</sequence>
<gene>
    <name evidence="5" type="ORF">MTR64_13555</name>
</gene>
<dbReference type="RefSeq" id="WP_243994619.1">
    <property type="nucleotide sequence ID" value="NZ_JALHLE010000020.1"/>
</dbReference>
<dbReference type="Proteomes" id="UP001162880">
    <property type="component" value="Unassembled WGS sequence"/>
</dbReference>
<evidence type="ECO:0000256" key="2">
    <source>
        <dbReference type="ARBA" id="ARBA00023125"/>
    </source>
</evidence>
<dbReference type="SUPFAM" id="SSF55718">
    <property type="entry name" value="SCP-like"/>
    <property type="match status" value="1"/>
</dbReference>
<dbReference type="Pfam" id="PF01638">
    <property type="entry name" value="HxlR"/>
    <property type="match status" value="1"/>
</dbReference>
<organism evidence="5 6">
    <name type="scientific">Novosphingobium album</name>
    <name type="common">ex Hu et al. 2023</name>
    <dbReference type="NCBI Taxonomy" id="2930093"/>
    <lineage>
        <taxon>Bacteria</taxon>
        <taxon>Pseudomonadati</taxon>
        <taxon>Pseudomonadota</taxon>
        <taxon>Alphaproteobacteria</taxon>
        <taxon>Sphingomonadales</taxon>
        <taxon>Sphingomonadaceae</taxon>
        <taxon>Novosphingobium</taxon>
    </lineage>
</organism>
<evidence type="ECO:0000313" key="5">
    <source>
        <dbReference type="EMBL" id="MCJ2179596.1"/>
    </source>
</evidence>
<name>A0ABT0B3W3_9SPHN</name>
<evidence type="ECO:0000256" key="3">
    <source>
        <dbReference type="ARBA" id="ARBA00023163"/>
    </source>
</evidence>
<keyword evidence="6" id="KW-1185">Reference proteome</keyword>
<evidence type="ECO:0000256" key="1">
    <source>
        <dbReference type="ARBA" id="ARBA00023015"/>
    </source>
</evidence>
<dbReference type="EMBL" id="JALHLE010000020">
    <property type="protein sequence ID" value="MCJ2179596.1"/>
    <property type="molecule type" value="Genomic_DNA"/>
</dbReference>
<evidence type="ECO:0000259" key="4">
    <source>
        <dbReference type="PROSITE" id="PS51118"/>
    </source>
</evidence>
<reference evidence="5" key="1">
    <citation type="submission" date="2022-03" db="EMBL/GenBank/DDBJ databases">
        <title>Identification of a novel bacterium isolated from mangrove sediments.</title>
        <authorList>
            <person name="Pan X."/>
        </authorList>
    </citation>
    <scope>NUCLEOTIDE SEQUENCE</scope>
    <source>
        <strain evidence="5">B2580</strain>
    </source>
</reference>
<keyword evidence="2" id="KW-0238">DNA-binding</keyword>